<feature type="non-terminal residue" evidence="1">
    <location>
        <position position="64"/>
    </location>
</feature>
<protein>
    <submittedName>
        <fullName evidence="1">5113_t:CDS:1</fullName>
    </submittedName>
</protein>
<dbReference type="EMBL" id="CAJVQC010017229">
    <property type="protein sequence ID" value="CAG8683245.1"/>
    <property type="molecule type" value="Genomic_DNA"/>
</dbReference>
<comment type="caution">
    <text evidence="1">The sequence shown here is derived from an EMBL/GenBank/DDBJ whole genome shotgun (WGS) entry which is preliminary data.</text>
</comment>
<accession>A0ACA9NY43</accession>
<name>A0ACA9NY43_9GLOM</name>
<organism evidence="1 2">
    <name type="scientific">Racocetra persica</name>
    <dbReference type="NCBI Taxonomy" id="160502"/>
    <lineage>
        <taxon>Eukaryota</taxon>
        <taxon>Fungi</taxon>
        <taxon>Fungi incertae sedis</taxon>
        <taxon>Mucoromycota</taxon>
        <taxon>Glomeromycotina</taxon>
        <taxon>Glomeromycetes</taxon>
        <taxon>Diversisporales</taxon>
        <taxon>Gigasporaceae</taxon>
        <taxon>Racocetra</taxon>
    </lineage>
</organism>
<evidence type="ECO:0000313" key="2">
    <source>
        <dbReference type="Proteomes" id="UP000789920"/>
    </source>
</evidence>
<keyword evidence="2" id="KW-1185">Reference proteome</keyword>
<evidence type="ECO:0000313" key="1">
    <source>
        <dbReference type="EMBL" id="CAG8683245.1"/>
    </source>
</evidence>
<dbReference type="Proteomes" id="UP000789920">
    <property type="component" value="Unassembled WGS sequence"/>
</dbReference>
<sequence length="64" mass="7747">MLSDKQNAFLDKEHRDFLKQHKFILDKASNIIEETTKEYLLELLYEVKLANIKFKNDYSFDLHI</sequence>
<reference evidence="1" key="1">
    <citation type="submission" date="2021-06" db="EMBL/GenBank/DDBJ databases">
        <authorList>
            <person name="Kallberg Y."/>
            <person name="Tangrot J."/>
            <person name="Rosling A."/>
        </authorList>
    </citation>
    <scope>NUCLEOTIDE SEQUENCE</scope>
    <source>
        <strain evidence="1">MA461A</strain>
    </source>
</reference>
<gene>
    <name evidence="1" type="ORF">RPERSI_LOCUS9219</name>
</gene>
<proteinExistence type="predicted"/>